<dbReference type="SUPFAM" id="SSF51905">
    <property type="entry name" value="FAD/NAD(P)-binding domain"/>
    <property type="match status" value="1"/>
</dbReference>
<protein>
    <recommendedName>
        <fullName evidence="3">FAD-binding domain-containing protein</fullName>
    </recommendedName>
</protein>
<dbReference type="Proteomes" id="UP000772181">
    <property type="component" value="Unassembled WGS sequence"/>
</dbReference>
<proteinExistence type="predicted"/>
<reference evidence="1" key="1">
    <citation type="submission" date="2020-07" db="EMBL/GenBank/DDBJ databases">
        <title>Huge and variable diversity of episymbiotic CPR bacteria and DPANN archaea in groundwater ecosystems.</title>
        <authorList>
            <person name="He C.Y."/>
            <person name="Keren R."/>
            <person name="Whittaker M."/>
            <person name="Farag I.F."/>
            <person name="Doudna J."/>
            <person name="Cate J.H.D."/>
            <person name="Banfield J.F."/>
        </authorList>
    </citation>
    <scope>NUCLEOTIDE SEQUENCE</scope>
    <source>
        <strain evidence="1">NC_groundwater_1482_Ag_S-0.65um_47_24</strain>
    </source>
</reference>
<dbReference type="EMBL" id="JACQWF010000262">
    <property type="protein sequence ID" value="MBI4595875.1"/>
    <property type="molecule type" value="Genomic_DNA"/>
</dbReference>
<dbReference type="InterPro" id="IPR036188">
    <property type="entry name" value="FAD/NAD-bd_sf"/>
</dbReference>
<evidence type="ECO:0000313" key="2">
    <source>
        <dbReference type="Proteomes" id="UP000772181"/>
    </source>
</evidence>
<dbReference type="Gene3D" id="3.50.50.60">
    <property type="entry name" value="FAD/NAD(P)-binding domain"/>
    <property type="match status" value="1"/>
</dbReference>
<dbReference type="PANTHER" id="PTHR42685:SF21">
    <property type="entry name" value="DEHYDROGENASE (FLAVOPROTEIN)-LIKE PROTEIN"/>
    <property type="match status" value="1"/>
</dbReference>
<gene>
    <name evidence="1" type="ORF">HY730_05785</name>
</gene>
<comment type="caution">
    <text evidence="1">The sequence shown here is derived from an EMBL/GenBank/DDBJ whole genome shotgun (WGS) entry which is preliminary data.</text>
</comment>
<name>A0A933LQ87_UNCTE</name>
<evidence type="ECO:0008006" key="3">
    <source>
        <dbReference type="Google" id="ProtNLM"/>
    </source>
</evidence>
<evidence type="ECO:0000313" key="1">
    <source>
        <dbReference type="EMBL" id="MBI4595875.1"/>
    </source>
</evidence>
<dbReference type="InterPro" id="IPR050407">
    <property type="entry name" value="Geranylgeranyl_reductase"/>
</dbReference>
<accession>A0A933LQ87</accession>
<dbReference type="AlphaFoldDB" id="A0A933LQ87"/>
<sequence>MSKMPPTRIAVIGGGPGGSFFSLFALQWAEKLGLDISISIFDRKDFNQPGPKGCNMCAGAISFSLINRMKEIGVNLAPPVIQHEINGFCVHSSEDAAALRLLPEAKIYSVFRGGGPRRNDLGQLVSFDQFLLEKAISRGAEFLPLRVKKVQLAEAKVEIQTEEDLEPYYADLIIGAFGVNSTIINRFTPHYIPPKTWHTCQTEIPLSEDYLKNYFFDMIHIFPSERHDMKFLAVTPKRDYITVSGIGPHVKREDLRDAINKSKLRSYLPDKWEMACHCHPQVPVTRSYRPYGHRMAVIGDASYSRYLKNGIESAFITAGLAAETAFNHGITVNDWRENYDRLARKKYVIDNLFGKIIFKAYDVIVANRYLSKAQFKALSQESDEIRDASGKLSPIIGHMFSGDIPYMHILKQILDVNLQARLFFNLYGAIYGDLASTLQKSLFNRIPKL</sequence>
<dbReference type="PANTHER" id="PTHR42685">
    <property type="entry name" value="GERANYLGERANYL DIPHOSPHATE REDUCTASE"/>
    <property type="match status" value="1"/>
</dbReference>
<organism evidence="1 2">
    <name type="scientific">Tectimicrobiota bacterium</name>
    <dbReference type="NCBI Taxonomy" id="2528274"/>
    <lineage>
        <taxon>Bacteria</taxon>
        <taxon>Pseudomonadati</taxon>
        <taxon>Nitrospinota/Tectimicrobiota group</taxon>
        <taxon>Candidatus Tectimicrobiota</taxon>
    </lineage>
</organism>